<dbReference type="Gene3D" id="1.25.40.390">
    <property type="match status" value="1"/>
</dbReference>
<dbReference type="SUPFAM" id="SSF48452">
    <property type="entry name" value="TPR-like"/>
    <property type="match status" value="1"/>
</dbReference>
<dbReference type="Pfam" id="PF14322">
    <property type="entry name" value="SusD-like_3"/>
    <property type="match status" value="1"/>
</dbReference>
<reference evidence="3" key="1">
    <citation type="submission" date="2017-04" db="EMBL/GenBank/DDBJ databases">
        <authorList>
            <person name="Varghese N."/>
            <person name="Submissions S."/>
        </authorList>
    </citation>
    <scope>NUCLEOTIDE SEQUENCE [LARGE SCALE GENOMIC DNA]</scope>
    <source>
        <strain evidence="3">DSM 12126</strain>
    </source>
</reference>
<sequence>MKYIQFRLLLLLLVAGTFISCDKQLNVYPTNKLVDGNVIIDLKSAETVLNGVYYAFAYAGTDNITGIESVRWATVNEIMPSELAGTVAYAYGQDGFMNMAYRNPNNILSSKWEYGYDMVNAANGFLKNVAPVENIPAERKKQMIGEAKFLRAFANADLLLYFGQYYDINSKYGIILRDEFVSAEQIRMARSSVAASYNAILKDLDDAIAGLPPRGSKIHYANLWAAKMLKARVLINRGAAGDYEQVVGLTEDIILNSNFKLEPNLKDLFHVKGFSSEEVMLAVQPFPTERYKFYLNNTSVDFYVTPALKDLLANDPRKDWMYKDAKNINGILPSITKYFSGNVMAPLKAPLVCNSYAFRLTEAYLTQAEAITLAKGDLTKAKSNLKTVMGHAGLTDFSKVDEAVTPDALQLLIVQEVRKNFLQESGLDWLAMRRLPMATLQGIRPAVKSRFSFILPIPVAEMSANGLMEPNPAE</sequence>
<organism evidence="2 3">
    <name type="scientific">Pedobacter africanus</name>
    <dbReference type="NCBI Taxonomy" id="151894"/>
    <lineage>
        <taxon>Bacteria</taxon>
        <taxon>Pseudomonadati</taxon>
        <taxon>Bacteroidota</taxon>
        <taxon>Sphingobacteriia</taxon>
        <taxon>Sphingobacteriales</taxon>
        <taxon>Sphingobacteriaceae</taxon>
        <taxon>Pedobacter</taxon>
    </lineage>
</organism>
<protein>
    <submittedName>
        <fullName evidence="2">Starch-binding associating with outer membrane</fullName>
    </submittedName>
</protein>
<name>A0A1W1YPI2_9SPHI</name>
<evidence type="ECO:0000313" key="2">
    <source>
        <dbReference type="EMBL" id="SMC38069.1"/>
    </source>
</evidence>
<evidence type="ECO:0000259" key="1">
    <source>
        <dbReference type="Pfam" id="PF14322"/>
    </source>
</evidence>
<dbReference type="EMBL" id="FWXT01000001">
    <property type="protein sequence ID" value="SMC38069.1"/>
    <property type="molecule type" value="Genomic_DNA"/>
</dbReference>
<evidence type="ECO:0000313" key="3">
    <source>
        <dbReference type="Proteomes" id="UP000192756"/>
    </source>
</evidence>
<gene>
    <name evidence="2" type="ORF">SAMN04488524_0089</name>
</gene>
<dbReference type="Proteomes" id="UP000192756">
    <property type="component" value="Unassembled WGS sequence"/>
</dbReference>
<proteinExistence type="predicted"/>
<dbReference type="OrthoDB" id="5694214at2"/>
<dbReference type="AlphaFoldDB" id="A0A1W1YPI2"/>
<dbReference type="RefSeq" id="WP_084236346.1">
    <property type="nucleotide sequence ID" value="NZ_FWXT01000001.1"/>
</dbReference>
<dbReference type="InterPro" id="IPR011990">
    <property type="entry name" value="TPR-like_helical_dom_sf"/>
</dbReference>
<keyword evidence="3" id="KW-1185">Reference proteome</keyword>
<feature type="domain" description="SusD-like N-terminal" evidence="1">
    <location>
        <begin position="105"/>
        <end position="233"/>
    </location>
</feature>
<dbReference type="STRING" id="151894.SAMN04488524_0089"/>
<dbReference type="PROSITE" id="PS51257">
    <property type="entry name" value="PROKAR_LIPOPROTEIN"/>
    <property type="match status" value="1"/>
</dbReference>
<accession>A0A1W1YPI2</accession>
<dbReference type="InterPro" id="IPR033985">
    <property type="entry name" value="SusD-like_N"/>
</dbReference>